<evidence type="ECO:0000313" key="3">
    <source>
        <dbReference type="EMBL" id="MCH6168436.1"/>
    </source>
</evidence>
<comment type="caution">
    <text evidence="3">The sequence shown here is derived from an EMBL/GenBank/DDBJ whole genome shotgun (WGS) entry which is preliminary data.</text>
</comment>
<organism evidence="3 4">
    <name type="scientific">Pseudonocardia alaniniphila</name>
    <dbReference type="NCBI Taxonomy" id="75291"/>
    <lineage>
        <taxon>Bacteria</taxon>
        <taxon>Bacillati</taxon>
        <taxon>Actinomycetota</taxon>
        <taxon>Actinomycetes</taxon>
        <taxon>Pseudonocardiales</taxon>
        <taxon>Pseudonocardiaceae</taxon>
        <taxon>Pseudonocardia</taxon>
    </lineage>
</organism>
<dbReference type="Pfam" id="PF14325">
    <property type="entry name" value="DUF4383"/>
    <property type="match status" value="1"/>
</dbReference>
<evidence type="ECO:0000256" key="1">
    <source>
        <dbReference type="SAM" id="MobiDB-lite"/>
    </source>
</evidence>
<sequence length="216" mass="22935">MNRVWRESHGSLDAVHRVGAMLFGLGLWVFGILGLVNRLDPFTTNGTPVLGLSSNGLLSVISLVVGAILIAAAMRGGRTASTVTVVVGVAFILSGLANVLVLNTPMNLLAFRMPNVIFSLIAGALLLFLGAYGRYTGGLPDDNPYYAERHPRSEPEVPLPTVFRDAADVVAARELAEAERAVAQHAASPEQADRVAAARSARRAEDRVRAWRAGAP</sequence>
<gene>
    <name evidence="3" type="ORF">MMF94_22315</name>
</gene>
<reference evidence="3 4" key="1">
    <citation type="submission" date="2022-03" db="EMBL/GenBank/DDBJ databases">
        <title>Pseudonocardia alaer sp. nov., a novel actinomycete isolated from reed forest soil.</title>
        <authorList>
            <person name="Wang L."/>
        </authorList>
    </citation>
    <scope>NUCLEOTIDE SEQUENCE [LARGE SCALE GENOMIC DNA]</scope>
    <source>
        <strain evidence="3 4">Y-16303</strain>
    </source>
</reference>
<name>A0ABS9TIR6_9PSEU</name>
<feature type="transmembrane region" description="Helical" evidence="2">
    <location>
        <begin position="113"/>
        <end position="132"/>
    </location>
</feature>
<dbReference type="RefSeq" id="WP_241039074.1">
    <property type="nucleotide sequence ID" value="NZ_BAAAJF010000055.1"/>
</dbReference>
<keyword evidence="2" id="KW-1133">Transmembrane helix</keyword>
<proteinExistence type="predicted"/>
<keyword evidence="2" id="KW-0812">Transmembrane</keyword>
<feature type="transmembrane region" description="Helical" evidence="2">
    <location>
        <begin position="20"/>
        <end position="36"/>
    </location>
</feature>
<keyword evidence="2" id="KW-0472">Membrane</keyword>
<evidence type="ECO:0000256" key="2">
    <source>
        <dbReference type="SAM" id="Phobius"/>
    </source>
</evidence>
<feature type="transmembrane region" description="Helical" evidence="2">
    <location>
        <begin position="81"/>
        <end position="101"/>
    </location>
</feature>
<feature type="region of interest" description="Disordered" evidence="1">
    <location>
        <begin position="182"/>
        <end position="216"/>
    </location>
</feature>
<dbReference type="Proteomes" id="UP001299970">
    <property type="component" value="Unassembled WGS sequence"/>
</dbReference>
<accession>A0ABS9TIR6</accession>
<keyword evidence="4" id="KW-1185">Reference proteome</keyword>
<dbReference type="EMBL" id="JAKXMK010000019">
    <property type="protein sequence ID" value="MCH6168436.1"/>
    <property type="molecule type" value="Genomic_DNA"/>
</dbReference>
<feature type="transmembrane region" description="Helical" evidence="2">
    <location>
        <begin position="56"/>
        <end position="74"/>
    </location>
</feature>
<evidence type="ECO:0000313" key="4">
    <source>
        <dbReference type="Proteomes" id="UP001299970"/>
    </source>
</evidence>
<protein>
    <submittedName>
        <fullName evidence="3">DUF4383 domain-containing protein</fullName>
    </submittedName>
</protein>